<name>A0A142VBU4_9CHLR</name>
<dbReference type="RefSeq" id="WP_015407996.1">
    <property type="nucleotide sequence ID" value="NZ_CP011127.1"/>
</dbReference>
<dbReference type="SMART" id="SM00347">
    <property type="entry name" value="HTH_MARR"/>
    <property type="match status" value="1"/>
</dbReference>
<keyword evidence="3" id="KW-0804">Transcription</keyword>
<evidence type="ECO:0000313" key="5">
    <source>
        <dbReference type="EMBL" id="AMU87288.1"/>
    </source>
</evidence>
<sequence>MAEVPGRKQKEADQYWVSFGAGDKNIVAGLRLEQVRVLVYRVITKSFQPLGITPEQAIILVEVHNSSAPMTPTRLGKIIRRDAAAISRILSRMQKNGTILLMKDLEYKNLIRIELTPKGTEICEGVEKIIKSQHAVLFKVLSETEVDSFLVMLEKINKVASDVLRHMKFKSDL</sequence>
<dbReference type="PROSITE" id="PS50995">
    <property type="entry name" value="HTH_MARR_2"/>
    <property type="match status" value="1"/>
</dbReference>
<dbReference type="GO" id="GO:0003677">
    <property type="term" value="F:DNA binding"/>
    <property type="evidence" value="ECO:0007669"/>
    <property type="project" value="UniProtKB-KW"/>
</dbReference>
<keyword evidence="2" id="KW-0238">DNA-binding</keyword>
<feature type="domain" description="HTH marR-type" evidence="4">
    <location>
        <begin position="24"/>
        <end position="158"/>
    </location>
</feature>
<dbReference type="InterPro" id="IPR036388">
    <property type="entry name" value="WH-like_DNA-bd_sf"/>
</dbReference>
<dbReference type="PRINTS" id="PR00598">
    <property type="entry name" value="HTHMARR"/>
</dbReference>
<dbReference type="AlphaFoldDB" id="A0A142VBU4"/>
<dbReference type="PATRIC" id="fig|61435.8.peg.1455"/>
<keyword evidence="1" id="KW-0805">Transcription regulation</keyword>
<dbReference type="InterPro" id="IPR036390">
    <property type="entry name" value="WH_DNA-bd_sf"/>
</dbReference>
<dbReference type="GO" id="GO:0003700">
    <property type="term" value="F:DNA-binding transcription factor activity"/>
    <property type="evidence" value="ECO:0007669"/>
    <property type="project" value="InterPro"/>
</dbReference>
<evidence type="ECO:0000256" key="1">
    <source>
        <dbReference type="ARBA" id="ARBA00023015"/>
    </source>
</evidence>
<evidence type="ECO:0000256" key="2">
    <source>
        <dbReference type="ARBA" id="ARBA00023125"/>
    </source>
</evidence>
<gene>
    <name evidence="5" type="ORF">Dm11a5_1462</name>
</gene>
<dbReference type="Proteomes" id="UP000076394">
    <property type="component" value="Chromosome"/>
</dbReference>
<dbReference type="EMBL" id="CP011127">
    <property type="protein sequence ID" value="AMU87288.1"/>
    <property type="molecule type" value="Genomic_DNA"/>
</dbReference>
<dbReference type="OrthoDB" id="9815567at2"/>
<dbReference type="InterPro" id="IPR000835">
    <property type="entry name" value="HTH_MarR-typ"/>
</dbReference>
<evidence type="ECO:0000259" key="4">
    <source>
        <dbReference type="PROSITE" id="PS50995"/>
    </source>
</evidence>
<protein>
    <submittedName>
        <fullName evidence="5">MarR family transcriptional regulator</fullName>
    </submittedName>
</protein>
<proteinExistence type="predicted"/>
<accession>A0A142VBU4</accession>
<evidence type="ECO:0000256" key="3">
    <source>
        <dbReference type="ARBA" id="ARBA00023163"/>
    </source>
</evidence>
<evidence type="ECO:0000313" key="6">
    <source>
        <dbReference type="Proteomes" id="UP000076394"/>
    </source>
</evidence>
<organism evidence="5 6">
    <name type="scientific">Dehalococcoides mccartyi</name>
    <dbReference type="NCBI Taxonomy" id="61435"/>
    <lineage>
        <taxon>Bacteria</taxon>
        <taxon>Bacillati</taxon>
        <taxon>Chloroflexota</taxon>
        <taxon>Dehalococcoidia</taxon>
        <taxon>Dehalococcoidales</taxon>
        <taxon>Dehalococcoidaceae</taxon>
        <taxon>Dehalococcoides</taxon>
    </lineage>
</organism>
<dbReference type="PANTHER" id="PTHR42756">
    <property type="entry name" value="TRANSCRIPTIONAL REGULATOR, MARR"/>
    <property type="match status" value="1"/>
</dbReference>
<dbReference type="SUPFAM" id="SSF46785">
    <property type="entry name" value="Winged helix' DNA-binding domain"/>
    <property type="match status" value="1"/>
</dbReference>
<reference evidence="5 6" key="1">
    <citation type="submission" date="2015-03" db="EMBL/GenBank/DDBJ databases">
        <title>Genomic characterization of Dehalococcoides mccartyi strain 11a5, an unusal plasmid-containing chloroethene dechlorinator.</title>
        <authorList>
            <person name="Zhao S."/>
            <person name="Ding C."/>
            <person name="He J."/>
        </authorList>
    </citation>
    <scope>NUCLEOTIDE SEQUENCE [LARGE SCALE GENOMIC DNA]</scope>
    <source>
        <strain evidence="5 6">11a5</strain>
    </source>
</reference>
<dbReference type="PANTHER" id="PTHR42756:SF1">
    <property type="entry name" value="TRANSCRIPTIONAL REPRESSOR OF EMRAB OPERON"/>
    <property type="match status" value="1"/>
</dbReference>
<dbReference type="Gene3D" id="1.10.10.10">
    <property type="entry name" value="Winged helix-like DNA-binding domain superfamily/Winged helix DNA-binding domain"/>
    <property type="match status" value="1"/>
</dbReference>